<gene>
    <name evidence="2" type="ORF">FH972_024108</name>
</gene>
<proteinExistence type="predicted"/>
<protein>
    <recommendedName>
        <fullName evidence="1">F-box domain-containing protein</fullName>
    </recommendedName>
</protein>
<feature type="domain" description="F-box" evidence="1">
    <location>
        <begin position="62"/>
        <end position="112"/>
    </location>
</feature>
<dbReference type="SUPFAM" id="SSF81383">
    <property type="entry name" value="F-box domain"/>
    <property type="match status" value="1"/>
</dbReference>
<dbReference type="PROSITE" id="PS50181">
    <property type="entry name" value="FBOX"/>
    <property type="match status" value="1"/>
</dbReference>
<reference evidence="2 3" key="1">
    <citation type="submission" date="2019-06" db="EMBL/GenBank/DDBJ databases">
        <title>A chromosomal-level reference genome of Carpinus fangiana (Coryloideae, Betulaceae).</title>
        <authorList>
            <person name="Yang X."/>
            <person name="Wang Z."/>
            <person name="Zhang L."/>
            <person name="Hao G."/>
            <person name="Liu J."/>
            <person name="Yang Y."/>
        </authorList>
    </citation>
    <scope>NUCLEOTIDE SEQUENCE [LARGE SCALE GENOMIC DNA]</scope>
    <source>
        <strain evidence="2">Cfa_2016G</strain>
        <tissue evidence="2">Leaf</tissue>
    </source>
</reference>
<accession>A0A5N6KXF4</accession>
<evidence type="ECO:0000259" key="1">
    <source>
        <dbReference type="PROSITE" id="PS50181"/>
    </source>
</evidence>
<evidence type="ECO:0000313" key="3">
    <source>
        <dbReference type="Proteomes" id="UP000327013"/>
    </source>
</evidence>
<evidence type="ECO:0000313" key="2">
    <source>
        <dbReference type="EMBL" id="KAB8356525.1"/>
    </source>
</evidence>
<dbReference type="AlphaFoldDB" id="A0A5N6KXF4"/>
<dbReference type="InterPro" id="IPR036047">
    <property type="entry name" value="F-box-like_dom_sf"/>
</dbReference>
<keyword evidence="3" id="KW-1185">Reference proteome</keyword>
<dbReference type="Proteomes" id="UP000327013">
    <property type="component" value="Unassembled WGS sequence"/>
</dbReference>
<sequence>MTFDKPRLFDSERAPFQAHPDPKVRLLAYYPNWINSTVICPPKKAPLQSEYVRPVLSSALPSNISSALPVEVLHLVLAFLSLEDLVSLRQTQQFFNIHILAFPPYRHLYDNVPEVLHALFATRLAHVHLVEKIFHAARADRCCKCNRLGAFVFLFTLERCCFACLRDADHFRLIPINAAKDIFSLPSRITKALPTLSVYCGTYGLKERKIWRRSKQLLSARQVIQATALYHGSSEHLVKAQARNACASQCEHGPRQRSAKQWARALNFEIGGDPFSGVAAISLPFLRQNQTVETPMWCAGCEICFVKGLLHPADHDGRGMAYDLDKRAYTVAGLLAHSLECPGARRIWDESEAAPSGGVLEEQYLSI</sequence>
<dbReference type="CDD" id="cd09917">
    <property type="entry name" value="F-box_SF"/>
    <property type="match status" value="1"/>
</dbReference>
<comment type="caution">
    <text evidence="2">The sequence shown here is derived from an EMBL/GenBank/DDBJ whole genome shotgun (WGS) entry which is preliminary data.</text>
</comment>
<organism evidence="2 3">
    <name type="scientific">Carpinus fangiana</name>
    <dbReference type="NCBI Taxonomy" id="176857"/>
    <lineage>
        <taxon>Eukaryota</taxon>
        <taxon>Viridiplantae</taxon>
        <taxon>Streptophyta</taxon>
        <taxon>Embryophyta</taxon>
        <taxon>Tracheophyta</taxon>
        <taxon>Spermatophyta</taxon>
        <taxon>Magnoliopsida</taxon>
        <taxon>eudicotyledons</taxon>
        <taxon>Gunneridae</taxon>
        <taxon>Pentapetalae</taxon>
        <taxon>rosids</taxon>
        <taxon>fabids</taxon>
        <taxon>Fagales</taxon>
        <taxon>Betulaceae</taxon>
        <taxon>Carpinus</taxon>
    </lineage>
</organism>
<dbReference type="OrthoDB" id="2687876at2759"/>
<dbReference type="InterPro" id="IPR001810">
    <property type="entry name" value="F-box_dom"/>
</dbReference>
<dbReference type="EMBL" id="VIBQ01000016">
    <property type="protein sequence ID" value="KAB8356525.1"/>
    <property type="molecule type" value="Genomic_DNA"/>
</dbReference>
<name>A0A5N6KXF4_9ROSI</name>